<evidence type="ECO:0000313" key="3">
    <source>
        <dbReference type="EMBL" id="KJH70468.1"/>
    </source>
</evidence>
<dbReference type="PATRIC" id="fig|1618023.3.peg.954"/>
<keyword evidence="4" id="KW-1185">Reference proteome</keyword>
<dbReference type="InterPro" id="IPR027795">
    <property type="entry name" value="CASTOR_ACT_dom"/>
</dbReference>
<dbReference type="OrthoDB" id="517867at2"/>
<feature type="domain" description="DUF2241" evidence="1">
    <location>
        <begin position="2"/>
        <end position="71"/>
    </location>
</feature>
<feature type="domain" description="CASTOR ACT" evidence="2">
    <location>
        <begin position="73"/>
        <end position="128"/>
    </location>
</feature>
<sequence length="131" mass="14664">MSGDTYLTTLLQSMNPKLDEEEYVFCSVAIEQLPTLNVTPICQFREVEGVTLIITKNQAEEANLEYDCVFKMISLLVHSSLEAVGFLAAITTKLAENNISVNAVSAYYHDHLFLPVSKAKQAMYILHSMSR</sequence>
<dbReference type="Gene3D" id="3.30.2130.10">
    <property type="entry name" value="VC0802-like"/>
    <property type="match status" value="1"/>
</dbReference>
<dbReference type="EMBL" id="JYON01000022">
    <property type="protein sequence ID" value="KJH70468.1"/>
    <property type="molecule type" value="Genomic_DNA"/>
</dbReference>
<dbReference type="STRING" id="1618023.UH38_17775"/>
<proteinExistence type="predicted"/>
<comment type="caution">
    <text evidence="3">The sequence shown here is derived from an EMBL/GenBank/DDBJ whole genome shotgun (WGS) entry which is preliminary data.</text>
</comment>
<reference evidence="3 4" key="1">
    <citation type="submission" date="2015-02" db="EMBL/GenBank/DDBJ databases">
        <title>Draft genome of a novel marine cyanobacterium (Chroococcales) isolated from South Atlantic Ocean.</title>
        <authorList>
            <person name="Rigonato J."/>
            <person name="Alvarenga D.O."/>
            <person name="Branco L.H."/>
            <person name="Varani A.M."/>
            <person name="Brandini F.P."/>
            <person name="Fiore M.F."/>
        </authorList>
    </citation>
    <scope>NUCLEOTIDE SEQUENCE [LARGE SCALE GENOMIC DNA]</scope>
    <source>
        <strain evidence="3 4">CENA595</strain>
    </source>
</reference>
<dbReference type="AlphaFoldDB" id="A0A0D8ZNS7"/>
<name>A0A0D8ZNS7_9CYAN</name>
<dbReference type="InterPro" id="IPR045865">
    <property type="entry name" value="ACT-like_dom_sf"/>
</dbReference>
<accession>A0A0D8ZNS7</accession>
<dbReference type="Pfam" id="PF13840">
    <property type="entry name" value="ACT_7"/>
    <property type="match status" value="1"/>
</dbReference>
<organism evidence="3 4">
    <name type="scientific">Aliterella atlantica CENA595</name>
    <dbReference type="NCBI Taxonomy" id="1618023"/>
    <lineage>
        <taxon>Bacteria</taxon>
        <taxon>Bacillati</taxon>
        <taxon>Cyanobacteriota</taxon>
        <taxon>Cyanophyceae</taxon>
        <taxon>Chroococcidiopsidales</taxon>
        <taxon>Aliterellaceae</taxon>
        <taxon>Aliterella</taxon>
    </lineage>
</organism>
<dbReference type="Pfam" id="PF10000">
    <property type="entry name" value="ACT_3"/>
    <property type="match status" value="1"/>
</dbReference>
<evidence type="ECO:0000313" key="4">
    <source>
        <dbReference type="Proteomes" id="UP000032452"/>
    </source>
</evidence>
<dbReference type="RefSeq" id="WP_045056033.1">
    <property type="nucleotide sequence ID" value="NZ_CAWMDP010000012.1"/>
</dbReference>
<dbReference type="Proteomes" id="UP000032452">
    <property type="component" value="Unassembled WGS sequence"/>
</dbReference>
<dbReference type="SUPFAM" id="SSF55021">
    <property type="entry name" value="ACT-like"/>
    <property type="match status" value="2"/>
</dbReference>
<dbReference type="InterPro" id="IPR018717">
    <property type="entry name" value="DUF2241"/>
</dbReference>
<dbReference type="PANTHER" id="PTHR39199">
    <property type="entry name" value="BLR5128 PROTEIN"/>
    <property type="match status" value="1"/>
</dbReference>
<evidence type="ECO:0000259" key="2">
    <source>
        <dbReference type="Pfam" id="PF13840"/>
    </source>
</evidence>
<gene>
    <name evidence="3" type="ORF">UH38_17775</name>
</gene>
<dbReference type="PANTHER" id="PTHR39199:SF1">
    <property type="entry name" value="BLR5128 PROTEIN"/>
    <property type="match status" value="1"/>
</dbReference>
<protein>
    <submittedName>
        <fullName evidence="3">Uncharacterized protein</fullName>
    </submittedName>
</protein>
<evidence type="ECO:0000259" key="1">
    <source>
        <dbReference type="Pfam" id="PF10000"/>
    </source>
</evidence>